<reference evidence="3" key="1">
    <citation type="journal article" date="2017" name="Nat. Microbiol.">
        <title>Global analysis of biosynthetic gene clusters reveals vast potential of secondary metabolite production in Penicillium species.</title>
        <authorList>
            <person name="Nielsen J.C."/>
            <person name="Grijseels S."/>
            <person name="Prigent S."/>
            <person name="Ji B."/>
            <person name="Dainat J."/>
            <person name="Nielsen K.F."/>
            <person name="Frisvad J.C."/>
            <person name="Workman M."/>
            <person name="Nielsen J."/>
        </authorList>
    </citation>
    <scope>NUCLEOTIDE SEQUENCE [LARGE SCALE GENOMIC DNA]</scope>
    <source>
        <strain evidence="3">IBT 13039</strain>
    </source>
</reference>
<name>A0A1V6VRL6_PENNA</name>
<organism evidence="2 3">
    <name type="scientific">Penicillium nalgiovense</name>
    <dbReference type="NCBI Taxonomy" id="60175"/>
    <lineage>
        <taxon>Eukaryota</taxon>
        <taxon>Fungi</taxon>
        <taxon>Dikarya</taxon>
        <taxon>Ascomycota</taxon>
        <taxon>Pezizomycotina</taxon>
        <taxon>Eurotiomycetes</taxon>
        <taxon>Eurotiomycetidae</taxon>
        <taxon>Eurotiales</taxon>
        <taxon>Aspergillaceae</taxon>
        <taxon>Penicillium</taxon>
    </lineage>
</organism>
<dbReference type="EMBL" id="MOOB01000473">
    <property type="protein sequence ID" value="OQE53308.1"/>
    <property type="molecule type" value="Genomic_DNA"/>
</dbReference>
<accession>A0A1V6VRL6</accession>
<keyword evidence="3" id="KW-1185">Reference proteome</keyword>
<feature type="compositionally biased region" description="Basic and acidic residues" evidence="1">
    <location>
        <begin position="1"/>
        <end position="14"/>
    </location>
</feature>
<proteinExistence type="predicted"/>
<evidence type="ECO:0000313" key="2">
    <source>
        <dbReference type="EMBL" id="OQE53308.1"/>
    </source>
</evidence>
<protein>
    <submittedName>
        <fullName evidence="2">Uncharacterized protein</fullName>
    </submittedName>
</protein>
<feature type="non-terminal residue" evidence="2">
    <location>
        <position position="173"/>
    </location>
</feature>
<feature type="region of interest" description="Disordered" evidence="1">
    <location>
        <begin position="1"/>
        <end position="54"/>
    </location>
</feature>
<sequence>MDARNSLPDQEKGEQQPGELPSLSDKDNNQETSDNVPPMPSRSQPEEVTRHTLATEPFQPILNVLADLERDDPKFAFPAARLVGLYRRLWESCVSKHIDGQKLEQSNQTLREAGTHLRKERDGLQLRHDKQLTRLRFFEQALESSRERLTSLLDDWNYLYSPNLAGLTDVARG</sequence>
<comment type="caution">
    <text evidence="2">The sequence shown here is derived from an EMBL/GenBank/DDBJ whole genome shotgun (WGS) entry which is preliminary data.</text>
</comment>
<dbReference type="Proteomes" id="UP000191691">
    <property type="component" value="Unassembled WGS sequence"/>
</dbReference>
<evidence type="ECO:0000313" key="3">
    <source>
        <dbReference type="Proteomes" id="UP000191691"/>
    </source>
</evidence>
<gene>
    <name evidence="2" type="ORF">PENNAL_c0473G09334</name>
</gene>
<dbReference type="AlphaFoldDB" id="A0A1V6VRL6"/>
<dbReference type="OMA" id="WNYPYNA"/>
<evidence type="ECO:0000256" key="1">
    <source>
        <dbReference type="SAM" id="MobiDB-lite"/>
    </source>
</evidence>